<dbReference type="AlphaFoldDB" id="A0A8B0SXC5"/>
<keyword evidence="1" id="KW-0614">Plasmid</keyword>
<organism evidence="1">
    <name type="scientific">Klebsiella pneumoniae</name>
    <dbReference type="NCBI Taxonomy" id="573"/>
    <lineage>
        <taxon>Bacteria</taxon>
        <taxon>Pseudomonadati</taxon>
        <taxon>Pseudomonadota</taxon>
        <taxon>Gammaproteobacteria</taxon>
        <taxon>Enterobacterales</taxon>
        <taxon>Enterobacteriaceae</taxon>
        <taxon>Klebsiella/Raoultella group</taxon>
        <taxon>Klebsiella</taxon>
        <taxon>Klebsiella pneumoniae complex</taxon>
    </lineage>
</organism>
<evidence type="ECO:0000313" key="1">
    <source>
        <dbReference type="EMBL" id="QTX13792.1"/>
    </source>
</evidence>
<name>A0A8B0SXC5_KLEPN</name>
<geneLocation type="plasmid" evidence="1">
    <name>p17-15-vir-like</name>
</geneLocation>
<dbReference type="EMBL" id="MN956836">
    <property type="protein sequence ID" value="QTX13792.1"/>
    <property type="molecule type" value="Genomic_DNA"/>
</dbReference>
<accession>A0A8B0SXC5</accession>
<sequence>MAVKCTSEGCIKHLGITAISNIKCDFCSKPCLGFFLTSYHDRHRGNIFRNLGNRLFQFG</sequence>
<protein>
    <submittedName>
        <fullName evidence="1">Uncharacterized protein</fullName>
    </submittedName>
</protein>
<reference evidence="1" key="1">
    <citation type="submission" date="2020-01" db="EMBL/GenBank/DDBJ databases">
        <authorList>
            <person name="Qin S."/>
        </authorList>
    </citation>
    <scope>NUCLEOTIDE SEQUENCE</scope>
    <source>
        <strain evidence="1">CVir17-16-YZ6g</strain>
        <plasmid evidence="1">p17-15-vir-like</plasmid>
    </source>
</reference>
<proteinExistence type="predicted"/>